<dbReference type="PANTHER" id="PTHR30313">
    <property type="entry name" value="DNA PRIMASE"/>
    <property type="match status" value="1"/>
</dbReference>
<evidence type="ECO:0000313" key="5">
    <source>
        <dbReference type="EMBL" id="PPK92132.1"/>
    </source>
</evidence>
<sequence>MTGHIHPDDLRRIEQETDLAAVIAEHTPLAAGPNEQLRGQCPFHDDQAANLAVRARIGRWHCFGCGEGGDVITFVMRAEGTSFAASAERLAEAADIRLRYVD</sequence>
<dbReference type="GO" id="GO:0003677">
    <property type="term" value="F:DNA binding"/>
    <property type="evidence" value="ECO:0007669"/>
    <property type="project" value="InterPro"/>
</dbReference>
<keyword evidence="2" id="KW-0863">Zinc-finger</keyword>
<dbReference type="InterPro" id="IPR050219">
    <property type="entry name" value="DnaG_primase"/>
</dbReference>
<dbReference type="GO" id="GO:0006269">
    <property type="term" value="P:DNA replication, synthesis of primer"/>
    <property type="evidence" value="ECO:0007669"/>
    <property type="project" value="TreeGrafter"/>
</dbReference>
<evidence type="ECO:0000256" key="2">
    <source>
        <dbReference type="ARBA" id="ARBA00022771"/>
    </source>
</evidence>
<proteinExistence type="predicted"/>
<name>A0A2S6ID32_9ACTN</name>
<accession>A0A2S6ID32</accession>
<comment type="caution">
    <text evidence="5">The sequence shown here is derived from an EMBL/GenBank/DDBJ whole genome shotgun (WGS) entry which is preliminary data.</text>
</comment>
<dbReference type="GO" id="GO:0005737">
    <property type="term" value="C:cytoplasm"/>
    <property type="evidence" value="ECO:0007669"/>
    <property type="project" value="TreeGrafter"/>
</dbReference>
<dbReference type="Proteomes" id="UP000239485">
    <property type="component" value="Unassembled WGS sequence"/>
</dbReference>
<dbReference type="Gene3D" id="3.90.580.10">
    <property type="entry name" value="Zinc finger, CHC2-type domain"/>
    <property type="match status" value="1"/>
</dbReference>
<dbReference type="SMART" id="SM00400">
    <property type="entry name" value="ZnF_CHCC"/>
    <property type="match status" value="1"/>
</dbReference>
<dbReference type="InterPro" id="IPR002694">
    <property type="entry name" value="Znf_CHC2"/>
</dbReference>
<protein>
    <submittedName>
        <fullName evidence="5">CHC2-type zinc finger protein</fullName>
    </submittedName>
</protein>
<gene>
    <name evidence="5" type="ORF">CLV92_117100</name>
</gene>
<dbReference type="GO" id="GO:0008270">
    <property type="term" value="F:zinc ion binding"/>
    <property type="evidence" value="ECO:0007669"/>
    <property type="project" value="UniProtKB-KW"/>
</dbReference>
<keyword evidence="6" id="KW-1185">Reference proteome</keyword>
<dbReference type="EMBL" id="PTJD01000017">
    <property type="protein sequence ID" value="PPK92132.1"/>
    <property type="molecule type" value="Genomic_DNA"/>
</dbReference>
<dbReference type="GO" id="GO:0003899">
    <property type="term" value="F:DNA-directed RNA polymerase activity"/>
    <property type="evidence" value="ECO:0007669"/>
    <property type="project" value="InterPro"/>
</dbReference>
<reference evidence="5 6" key="1">
    <citation type="submission" date="2018-02" db="EMBL/GenBank/DDBJ databases">
        <title>Genomic Encyclopedia of Archaeal and Bacterial Type Strains, Phase II (KMG-II): from individual species to whole genera.</title>
        <authorList>
            <person name="Goeker M."/>
        </authorList>
    </citation>
    <scope>NUCLEOTIDE SEQUENCE [LARGE SCALE GENOMIC DNA]</scope>
    <source>
        <strain evidence="5 6">DSM 22857</strain>
    </source>
</reference>
<dbReference type="OrthoDB" id="9803773at2"/>
<evidence type="ECO:0000259" key="4">
    <source>
        <dbReference type="SMART" id="SM00400"/>
    </source>
</evidence>
<dbReference type="Pfam" id="PF01807">
    <property type="entry name" value="Zn_ribbon_DnaG"/>
    <property type="match status" value="1"/>
</dbReference>
<organism evidence="5 6">
    <name type="scientific">Kineococcus xinjiangensis</name>
    <dbReference type="NCBI Taxonomy" id="512762"/>
    <lineage>
        <taxon>Bacteria</taxon>
        <taxon>Bacillati</taxon>
        <taxon>Actinomycetota</taxon>
        <taxon>Actinomycetes</taxon>
        <taxon>Kineosporiales</taxon>
        <taxon>Kineosporiaceae</taxon>
        <taxon>Kineococcus</taxon>
    </lineage>
</organism>
<evidence type="ECO:0000256" key="3">
    <source>
        <dbReference type="ARBA" id="ARBA00022833"/>
    </source>
</evidence>
<dbReference type="PANTHER" id="PTHR30313:SF2">
    <property type="entry name" value="DNA PRIMASE"/>
    <property type="match status" value="1"/>
</dbReference>
<evidence type="ECO:0000256" key="1">
    <source>
        <dbReference type="ARBA" id="ARBA00022723"/>
    </source>
</evidence>
<dbReference type="RefSeq" id="WP_158257336.1">
    <property type="nucleotide sequence ID" value="NZ_PTJD01000017.1"/>
</dbReference>
<evidence type="ECO:0000313" key="6">
    <source>
        <dbReference type="Proteomes" id="UP000239485"/>
    </source>
</evidence>
<dbReference type="AlphaFoldDB" id="A0A2S6ID32"/>
<dbReference type="InterPro" id="IPR036977">
    <property type="entry name" value="DNA_primase_Znf_CHC2"/>
</dbReference>
<keyword evidence="1" id="KW-0479">Metal-binding</keyword>
<keyword evidence="3" id="KW-0862">Zinc</keyword>
<feature type="domain" description="Zinc finger CHC2-type" evidence="4">
    <location>
        <begin position="37"/>
        <end position="91"/>
    </location>
</feature>
<dbReference type="SUPFAM" id="SSF57783">
    <property type="entry name" value="Zinc beta-ribbon"/>
    <property type="match status" value="1"/>
</dbReference>